<reference evidence="2 3" key="1">
    <citation type="submission" date="2016-06" db="EMBL/GenBank/DDBJ databases">
        <authorList>
            <person name="Kjaerup R.B."/>
            <person name="Dalgaard T.S."/>
            <person name="Juul-Madsen H.R."/>
        </authorList>
    </citation>
    <scope>NUCLEOTIDE SEQUENCE [LARGE SCALE GENOMIC DNA]</scope>
    <source>
        <strain evidence="2 3">Pb300</strain>
    </source>
</reference>
<evidence type="ECO:0000313" key="2">
    <source>
        <dbReference type="EMBL" id="ODH12695.1"/>
    </source>
</evidence>
<dbReference type="EMBL" id="LZYO01000840">
    <property type="protein sequence ID" value="ODH12695.1"/>
    <property type="molecule type" value="Genomic_DNA"/>
</dbReference>
<accession>A0A1D2J339</accession>
<dbReference type="VEuPathDB" id="FungiDB:PADG_07825"/>
<organism evidence="2 3">
    <name type="scientific">Paracoccidioides brasiliensis</name>
    <dbReference type="NCBI Taxonomy" id="121759"/>
    <lineage>
        <taxon>Eukaryota</taxon>
        <taxon>Fungi</taxon>
        <taxon>Dikarya</taxon>
        <taxon>Ascomycota</taxon>
        <taxon>Pezizomycotina</taxon>
        <taxon>Eurotiomycetes</taxon>
        <taxon>Eurotiomycetidae</taxon>
        <taxon>Onygenales</taxon>
        <taxon>Ajellomycetaceae</taxon>
        <taxon>Paracoccidioides</taxon>
    </lineage>
</organism>
<name>A0A1D2J339_PARBR</name>
<evidence type="ECO:0000313" key="3">
    <source>
        <dbReference type="Proteomes" id="UP000242814"/>
    </source>
</evidence>
<comment type="caution">
    <text evidence="2">The sequence shown here is derived from an EMBL/GenBank/DDBJ whole genome shotgun (WGS) entry which is preliminary data.</text>
</comment>
<dbReference type="AlphaFoldDB" id="A0A1D2J339"/>
<gene>
    <name evidence="2" type="ORF">ACO22_08009</name>
</gene>
<protein>
    <submittedName>
        <fullName evidence="2">Uncharacterized protein</fullName>
    </submittedName>
</protein>
<sequence>MSQNNSNIAITKAPLRSKKKRARAISSAPLKPPDDPPRPQNTTSQDASDTTTATTAQLHQININFNPRPALSPGGEFIKNVTDCTQAVPLTAKNSSSTVNYKLNALLSHANNSSSAELAAVLELCNKLSVILDPILCTYENSLPRQTAVLRQAMGHSIAKAIKGLTTESKPMLTLPAAHAARDLDPQAIHEQVRAMIPDLTWITDVWHCPSEITVAAPSPAKAASILEHADKLKAA</sequence>
<evidence type="ECO:0000256" key="1">
    <source>
        <dbReference type="SAM" id="MobiDB-lite"/>
    </source>
</evidence>
<dbReference type="Proteomes" id="UP000242814">
    <property type="component" value="Unassembled WGS sequence"/>
</dbReference>
<proteinExistence type="predicted"/>
<feature type="non-terminal residue" evidence="2">
    <location>
        <position position="236"/>
    </location>
</feature>
<feature type="region of interest" description="Disordered" evidence="1">
    <location>
        <begin position="1"/>
        <end position="53"/>
    </location>
</feature>
<feature type="compositionally biased region" description="Low complexity" evidence="1">
    <location>
        <begin position="42"/>
        <end position="53"/>
    </location>
</feature>